<dbReference type="GeneID" id="91469774"/>
<dbReference type="InterPro" id="IPR013249">
    <property type="entry name" value="RNA_pol_sigma70_r4_t2"/>
</dbReference>
<dbReference type="Pfam" id="PF04542">
    <property type="entry name" value="Sigma70_r2"/>
    <property type="match status" value="1"/>
</dbReference>
<comment type="caution">
    <text evidence="8">The sequence shown here is derived from an EMBL/GenBank/DDBJ whole genome shotgun (WGS) entry which is preliminary data.</text>
</comment>
<evidence type="ECO:0000256" key="4">
    <source>
        <dbReference type="ARBA" id="ARBA00023125"/>
    </source>
</evidence>
<keyword evidence="4" id="KW-0238">DNA-binding</keyword>
<dbReference type="CDD" id="cd06171">
    <property type="entry name" value="Sigma70_r4"/>
    <property type="match status" value="1"/>
</dbReference>
<dbReference type="Gene3D" id="1.10.1740.10">
    <property type="match status" value="1"/>
</dbReference>
<dbReference type="InterPro" id="IPR007627">
    <property type="entry name" value="RNA_pol_sigma70_r2"/>
</dbReference>
<accession>A0ABQ3RWG1</accession>
<keyword evidence="5" id="KW-0804">Transcription</keyword>
<dbReference type="EMBL" id="BNEB01000002">
    <property type="protein sequence ID" value="GHI60215.1"/>
    <property type="molecule type" value="Genomic_DNA"/>
</dbReference>
<dbReference type="InterPro" id="IPR013324">
    <property type="entry name" value="RNA_pol_sigma_r3/r4-like"/>
</dbReference>
<evidence type="ECO:0000256" key="2">
    <source>
        <dbReference type="ARBA" id="ARBA00023015"/>
    </source>
</evidence>
<protein>
    <recommendedName>
        <fullName evidence="10">Sigma-70 family RNA polymerase sigma factor</fullName>
    </recommendedName>
</protein>
<dbReference type="PANTHER" id="PTHR43133">
    <property type="entry name" value="RNA POLYMERASE ECF-TYPE SIGMA FACTO"/>
    <property type="match status" value="1"/>
</dbReference>
<dbReference type="RefSeq" id="WP_229901297.1">
    <property type="nucleotide sequence ID" value="NZ_BMSI01000006.1"/>
</dbReference>
<dbReference type="PANTHER" id="PTHR43133:SF8">
    <property type="entry name" value="RNA POLYMERASE SIGMA FACTOR HI_1459-RELATED"/>
    <property type="match status" value="1"/>
</dbReference>
<evidence type="ECO:0000313" key="8">
    <source>
        <dbReference type="EMBL" id="GHI60215.1"/>
    </source>
</evidence>
<evidence type="ECO:0000256" key="3">
    <source>
        <dbReference type="ARBA" id="ARBA00023082"/>
    </source>
</evidence>
<proteinExistence type="inferred from homology"/>
<keyword evidence="3" id="KW-0731">Sigma factor</keyword>
<gene>
    <name evidence="8" type="ORF">Saso_18650</name>
</gene>
<reference evidence="9" key="1">
    <citation type="submission" date="2023-07" db="EMBL/GenBank/DDBJ databases">
        <title>Whole genome shotgun sequence of Streptomyces cacaoi subsp. asoensis NBRC 13813.</title>
        <authorList>
            <person name="Komaki H."/>
            <person name="Tamura T."/>
        </authorList>
    </citation>
    <scope>NUCLEOTIDE SEQUENCE [LARGE SCALE GENOMIC DNA]</scope>
    <source>
        <strain evidence="9">NBRC 13813</strain>
    </source>
</reference>
<sequence>MTQEELRPSGNPRAPEKLPLDFSAFHQMYRPLYVREAERCLRCRADAEEAVDEAFVQLARQWPRILRAENPAAYAWRVMKNRVIDHARARGRRATLMDTAVFETVTLQGAEDAFEVIEQNLRLFRAISALPERQRDVIRLRYCEGCSTADVAFQLGITEAGVRSTERHAKRRLREIYASCAEEEGERS</sequence>
<evidence type="ECO:0008006" key="10">
    <source>
        <dbReference type="Google" id="ProtNLM"/>
    </source>
</evidence>
<evidence type="ECO:0000256" key="1">
    <source>
        <dbReference type="ARBA" id="ARBA00010641"/>
    </source>
</evidence>
<feature type="domain" description="RNA polymerase sigma factor 70 region 4 type 2" evidence="7">
    <location>
        <begin position="122"/>
        <end position="173"/>
    </location>
</feature>
<dbReference type="InterPro" id="IPR014284">
    <property type="entry name" value="RNA_pol_sigma-70_dom"/>
</dbReference>
<evidence type="ECO:0000313" key="9">
    <source>
        <dbReference type="Proteomes" id="UP000649259"/>
    </source>
</evidence>
<dbReference type="SUPFAM" id="SSF88946">
    <property type="entry name" value="Sigma2 domain of RNA polymerase sigma factors"/>
    <property type="match status" value="1"/>
</dbReference>
<keyword evidence="9" id="KW-1185">Reference proteome</keyword>
<dbReference type="InterPro" id="IPR036388">
    <property type="entry name" value="WH-like_DNA-bd_sf"/>
</dbReference>
<evidence type="ECO:0000259" key="6">
    <source>
        <dbReference type="Pfam" id="PF04542"/>
    </source>
</evidence>
<evidence type="ECO:0000259" key="7">
    <source>
        <dbReference type="Pfam" id="PF08281"/>
    </source>
</evidence>
<dbReference type="InterPro" id="IPR013325">
    <property type="entry name" value="RNA_pol_sigma_r2"/>
</dbReference>
<dbReference type="InterPro" id="IPR039425">
    <property type="entry name" value="RNA_pol_sigma-70-like"/>
</dbReference>
<dbReference type="Gene3D" id="1.10.10.10">
    <property type="entry name" value="Winged helix-like DNA-binding domain superfamily/Winged helix DNA-binding domain"/>
    <property type="match status" value="1"/>
</dbReference>
<dbReference type="NCBIfam" id="TIGR02937">
    <property type="entry name" value="sigma70-ECF"/>
    <property type="match status" value="1"/>
</dbReference>
<name>A0ABQ3RWG1_9ACTN</name>
<organism evidence="8 9">
    <name type="scientific">Streptomyces asoensis</name>
    <dbReference type="NCBI Taxonomy" id="249586"/>
    <lineage>
        <taxon>Bacteria</taxon>
        <taxon>Bacillati</taxon>
        <taxon>Actinomycetota</taxon>
        <taxon>Actinomycetes</taxon>
        <taxon>Kitasatosporales</taxon>
        <taxon>Streptomycetaceae</taxon>
        <taxon>Streptomyces</taxon>
    </lineage>
</organism>
<dbReference type="SUPFAM" id="SSF88659">
    <property type="entry name" value="Sigma3 and sigma4 domains of RNA polymerase sigma factors"/>
    <property type="match status" value="1"/>
</dbReference>
<dbReference type="Pfam" id="PF08281">
    <property type="entry name" value="Sigma70_r4_2"/>
    <property type="match status" value="1"/>
</dbReference>
<evidence type="ECO:0000256" key="5">
    <source>
        <dbReference type="ARBA" id="ARBA00023163"/>
    </source>
</evidence>
<feature type="domain" description="RNA polymerase sigma-70 region 2" evidence="6">
    <location>
        <begin position="27"/>
        <end position="93"/>
    </location>
</feature>
<keyword evidence="2" id="KW-0805">Transcription regulation</keyword>
<dbReference type="Proteomes" id="UP000649259">
    <property type="component" value="Unassembled WGS sequence"/>
</dbReference>
<comment type="similarity">
    <text evidence="1">Belongs to the sigma-70 factor family. ECF subfamily.</text>
</comment>